<evidence type="ECO:0000256" key="1">
    <source>
        <dbReference type="SAM" id="MobiDB-lite"/>
    </source>
</evidence>
<dbReference type="OrthoDB" id="6775882at2759"/>
<protein>
    <submittedName>
        <fullName evidence="2">Uncharacterized protein</fullName>
    </submittedName>
</protein>
<proteinExistence type="predicted"/>
<organism evidence="2 3">
    <name type="scientific">Ignelater luminosus</name>
    <name type="common">Cucubano</name>
    <name type="synonym">Pyrophorus luminosus</name>
    <dbReference type="NCBI Taxonomy" id="2038154"/>
    <lineage>
        <taxon>Eukaryota</taxon>
        <taxon>Metazoa</taxon>
        <taxon>Ecdysozoa</taxon>
        <taxon>Arthropoda</taxon>
        <taxon>Hexapoda</taxon>
        <taxon>Insecta</taxon>
        <taxon>Pterygota</taxon>
        <taxon>Neoptera</taxon>
        <taxon>Endopterygota</taxon>
        <taxon>Coleoptera</taxon>
        <taxon>Polyphaga</taxon>
        <taxon>Elateriformia</taxon>
        <taxon>Elateroidea</taxon>
        <taxon>Elateridae</taxon>
        <taxon>Agrypninae</taxon>
        <taxon>Pyrophorini</taxon>
        <taxon>Ignelater</taxon>
    </lineage>
</organism>
<dbReference type="AlphaFoldDB" id="A0A8K0D2S5"/>
<keyword evidence="3" id="KW-1185">Reference proteome</keyword>
<dbReference type="EMBL" id="VTPC01005534">
    <property type="protein sequence ID" value="KAF2895922.1"/>
    <property type="molecule type" value="Genomic_DNA"/>
</dbReference>
<feature type="compositionally biased region" description="Basic and acidic residues" evidence="1">
    <location>
        <begin position="73"/>
        <end position="89"/>
    </location>
</feature>
<feature type="region of interest" description="Disordered" evidence="1">
    <location>
        <begin position="73"/>
        <end position="92"/>
    </location>
</feature>
<dbReference type="Gene3D" id="1.25.40.480">
    <property type="match status" value="1"/>
</dbReference>
<name>A0A8K0D2S5_IGNLU</name>
<reference evidence="2" key="1">
    <citation type="submission" date="2019-08" db="EMBL/GenBank/DDBJ databases">
        <title>The genome of the North American firefly Photinus pyralis.</title>
        <authorList>
            <consortium name="Photinus pyralis genome working group"/>
            <person name="Fallon T.R."/>
            <person name="Sander Lower S.E."/>
            <person name="Weng J.-K."/>
        </authorList>
    </citation>
    <scope>NUCLEOTIDE SEQUENCE</scope>
    <source>
        <strain evidence="2">TRF0915ILg1</strain>
        <tissue evidence="2">Whole body</tissue>
    </source>
</reference>
<sequence length="348" mass="39718">MSLPRYKFSEESEEDLLGFFKVVAKHKPAVSNDVDLWKILLPVDKEIYNKIDSFKNASSDEIIEIIESDEEKTEAKSLEKSNQDFRQPPDDEPNLNVTAAEDLIDGVQELLQTESVLSETIIKQIGSEYSSECLQNMFISFAKNLNSECTLKLWKSIISANCVERSIVARYFVEYILIVKVLHEHNDFVTMLFVEVFDEFPNEVVLALSKVLFETNANTNLVIFKSNLDTLSDNHKNTLLSTFKSHCQKLELHHLSIILSLLTSTSSGETLMKIVELMCQVAKKFSSEKSFGKLLLEIIQHLGSNVVRTEQQLKYIISNHKSVFKAKVVKLFDSCLQDHKIFSQSFSM</sequence>
<dbReference type="Proteomes" id="UP000801492">
    <property type="component" value="Unassembled WGS sequence"/>
</dbReference>
<comment type="caution">
    <text evidence="2">The sequence shown here is derived from an EMBL/GenBank/DDBJ whole genome shotgun (WGS) entry which is preliminary data.</text>
</comment>
<evidence type="ECO:0000313" key="2">
    <source>
        <dbReference type="EMBL" id="KAF2895922.1"/>
    </source>
</evidence>
<gene>
    <name evidence="2" type="ORF">ILUMI_10258</name>
</gene>
<evidence type="ECO:0000313" key="3">
    <source>
        <dbReference type="Proteomes" id="UP000801492"/>
    </source>
</evidence>
<accession>A0A8K0D2S5</accession>